<evidence type="ECO:0000313" key="2">
    <source>
        <dbReference type="EMBL" id="KAK7514994.1"/>
    </source>
</evidence>
<reference evidence="2 3" key="1">
    <citation type="submission" date="2024-04" db="EMBL/GenBank/DDBJ databases">
        <title>Phyllosticta paracitricarpa is synonymous to the EU quarantine fungus P. citricarpa based on phylogenomic analyses.</title>
        <authorList>
            <consortium name="Lawrence Berkeley National Laboratory"/>
            <person name="Van Ingen-Buijs V.A."/>
            <person name="Van Westerhoven A.C."/>
            <person name="Haridas S."/>
            <person name="Skiadas P."/>
            <person name="Martin F."/>
            <person name="Groenewald J.Z."/>
            <person name="Crous P.W."/>
            <person name="Seidl M.F."/>
        </authorList>
    </citation>
    <scope>NUCLEOTIDE SEQUENCE [LARGE SCALE GENOMIC DNA]</scope>
    <source>
        <strain evidence="2 3">CBS 123371</strain>
    </source>
</reference>
<organism evidence="2 3">
    <name type="scientific">Phyllosticta citriasiana</name>
    <dbReference type="NCBI Taxonomy" id="595635"/>
    <lineage>
        <taxon>Eukaryota</taxon>
        <taxon>Fungi</taxon>
        <taxon>Dikarya</taxon>
        <taxon>Ascomycota</taxon>
        <taxon>Pezizomycotina</taxon>
        <taxon>Dothideomycetes</taxon>
        <taxon>Dothideomycetes incertae sedis</taxon>
        <taxon>Botryosphaeriales</taxon>
        <taxon>Phyllostictaceae</taxon>
        <taxon>Phyllosticta</taxon>
    </lineage>
</organism>
<sequence>MATTDEAQPYSFPVQPEAFPAKTRTTAGPVDGVPTNVMVVQFEDKILVTISQAGRLAHWAHVPLSALANASLDPTAPSLPPSTYADDDDYSPLDPQHHDSSLLPLPQLTATPILGGGSSSHNDSAAGDVHTITQLVATQVASAIATRDSAEVRLVVVGAGWDVGRARREREGCVLGKEGFLEVVGLVVQCL</sequence>
<name>A0ABR1KMY6_9PEZI</name>
<proteinExistence type="predicted"/>
<evidence type="ECO:0000313" key="3">
    <source>
        <dbReference type="Proteomes" id="UP001363622"/>
    </source>
</evidence>
<keyword evidence="3" id="KW-1185">Reference proteome</keyword>
<comment type="caution">
    <text evidence="2">The sequence shown here is derived from an EMBL/GenBank/DDBJ whole genome shotgun (WGS) entry which is preliminary data.</text>
</comment>
<feature type="region of interest" description="Disordered" evidence="1">
    <location>
        <begin position="1"/>
        <end position="29"/>
    </location>
</feature>
<evidence type="ECO:0000256" key="1">
    <source>
        <dbReference type="SAM" id="MobiDB-lite"/>
    </source>
</evidence>
<dbReference type="InterPro" id="IPR053720">
    <property type="entry name" value="Psm_Assembly_Chaperone"/>
</dbReference>
<dbReference type="Proteomes" id="UP001363622">
    <property type="component" value="Unassembled WGS sequence"/>
</dbReference>
<evidence type="ECO:0008006" key="4">
    <source>
        <dbReference type="Google" id="ProtNLM"/>
    </source>
</evidence>
<accession>A0ABR1KMY6</accession>
<feature type="region of interest" description="Disordered" evidence="1">
    <location>
        <begin position="78"/>
        <end position="102"/>
    </location>
</feature>
<dbReference type="Gene3D" id="3.30.230.90">
    <property type="match status" value="1"/>
</dbReference>
<protein>
    <recommendedName>
        <fullName evidence="4">Proteasome assembly chaperone 3</fullName>
    </recommendedName>
</protein>
<dbReference type="EMBL" id="JBBPHU010000008">
    <property type="protein sequence ID" value="KAK7514994.1"/>
    <property type="molecule type" value="Genomic_DNA"/>
</dbReference>
<gene>
    <name evidence="2" type="ORF">IWZ03DRAFT_314353</name>
</gene>